<proteinExistence type="predicted"/>
<dbReference type="Pfam" id="PF06250">
    <property type="entry name" value="YhcG_C"/>
    <property type="match status" value="1"/>
</dbReference>
<evidence type="ECO:0000313" key="2">
    <source>
        <dbReference type="EMBL" id="AGC72580.1"/>
    </source>
</evidence>
<organism evidence="2">
    <name type="scientific">uncultured bacterium A1Q1_fos_1870</name>
    <dbReference type="NCBI Taxonomy" id="1256554"/>
    <lineage>
        <taxon>Bacteria</taxon>
        <taxon>environmental samples</taxon>
    </lineage>
</organism>
<dbReference type="AlphaFoldDB" id="L7W1V2"/>
<accession>L7W1V2</accession>
<dbReference type="InterPro" id="IPR009362">
    <property type="entry name" value="YhcG_C"/>
</dbReference>
<sequence>MGSSGGVAFALLSRGTAELPLASPTCGGNAALRGTCASIAGGRPRVLRTVAAATKVSPAVRQIHPAALDELKNAYSLEFLSLPGEHSEADLHGALLRHLSRFLAERGRDFCFVGSEVPVQLTAELCAFATA</sequence>
<protein>
    <submittedName>
        <fullName evidence="2">Putative cytoplasmic protein</fullName>
    </submittedName>
</protein>
<evidence type="ECO:0000259" key="1">
    <source>
        <dbReference type="Pfam" id="PF06250"/>
    </source>
</evidence>
<name>L7W1V2_9BACT</name>
<reference evidence="2" key="1">
    <citation type="submission" date="2012-09" db="EMBL/GenBank/DDBJ databases">
        <title>Metagenomic Characterization of a Microbial Community in Wastewater Detects High Levels of Antibiotic Resistance.</title>
        <authorList>
            <person name="Abrams M."/>
            <person name="Caldwell A."/>
            <person name="Vandaei E."/>
            <person name="Lee W."/>
            <person name="Perrott J."/>
            <person name="Khan S.Y."/>
            <person name="Ta J."/>
            <person name="Romero D."/>
            <person name="Nguyen V."/>
            <person name="Pourmand N."/>
            <person name="Ouverney C.C."/>
        </authorList>
    </citation>
    <scope>NUCLEOTIDE SEQUENCE</scope>
</reference>
<dbReference type="EMBL" id="JX649906">
    <property type="protein sequence ID" value="AGC72580.1"/>
    <property type="molecule type" value="Genomic_DNA"/>
</dbReference>
<feature type="domain" description="YhcG PDDEXK nuclease" evidence="1">
    <location>
        <begin position="70"/>
        <end position="122"/>
    </location>
</feature>